<evidence type="ECO:0000313" key="6">
    <source>
        <dbReference type="WBParaSite" id="maker-PairedContig_4023-snap-gene-7.17-mRNA-1"/>
    </source>
</evidence>
<dbReference type="WBParaSite" id="maker-PairedContig_4023-snap-gene-7.17-mRNA-1">
    <property type="protein sequence ID" value="maker-PairedContig_4023-snap-gene-7.17-mRNA-1"/>
    <property type="gene ID" value="maker-PairedContig_4023-snap-gene-7.17"/>
</dbReference>
<organism evidence="6">
    <name type="scientific">Wuchereria bancrofti</name>
    <dbReference type="NCBI Taxonomy" id="6293"/>
    <lineage>
        <taxon>Eukaryota</taxon>
        <taxon>Metazoa</taxon>
        <taxon>Ecdysozoa</taxon>
        <taxon>Nematoda</taxon>
        <taxon>Chromadorea</taxon>
        <taxon>Rhabditida</taxon>
        <taxon>Spirurina</taxon>
        <taxon>Spiruromorpha</taxon>
        <taxon>Filarioidea</taxon>
        <taxon>Onchocercidae</taxon>
        <taxon>Wuchereria</taxon>
    </lineage>
</organism>
<dbReference type="PANTHER" id="PTHR22997:SF0">
    <property type="entry name" value="PIH1 DOMAIN-CONTAINING PROTEIN 1"/>
    <property type="match status" value="1"/>
</dbReference>
<dbReference type="OrthoDB" id="5135119at2759"/>
<proteinExistence type="inferred from homology"/>
<feature type="domain" description="PIH1 N-terminal" evidence="3">
    <location>
        <begin position="54"/>
        <end position="181"/>
    </location>
</feature>
<name>A0A183XJP3_WUCBA</name>
<dbReference type="GO" id="GO:0000492">
    <property type="term" value="P:box C/D snoRNP assembly"/>
    <property type="evidence" value="ECO:0007669"/>
    <property type="project" value="TreeGrafter"/>
</dbReference>
<protein>
    <submittedName>
        <fullName evidence="6">PIH1 domain-containing protein</fullName>
    </submittedName>
</protein>
<dbReference type="AlphaFoldDB" id="A0A183XJP3"/>
<dbReference type="GO" id="GO:0005737">
    <property type="term" value="C:cytoplasm"/>
    <property type="evidence" value="ECO:0007669"/>
    <property type="project" value="TreeGrafter"/>
</dbReference>
<dbReference type="GO" id="GO:0006364">
    <property type="term" value="P:rRNA processing"/>
    <property type="evidence" value="ECO:0007669"/>
    <property type="project" value="TreeGrafter"/>
</dbReference>
<evidence type="ECO:0000313" key="4">
    <source>
        <dbReference type="EMBL" id="VDM08177.1"/>
    </source>
</evidence>
<dbReference type="EMBL" id="UYWW01000337">
    <property type="protein sequence ID" value="VDM08177.1"/>
    <property type="molecule type" value="Genomic_DNA"/>
</dbReference>
<evidence type="ECO:0000256" key="1">
    <source>
        <dbReference type="ARBA" id="ARBA00008511"/>
    </source>
</evidence>
<reference evidence="4 5" key="2">
    <citation type="submission" date="2018-11" db="EMBL/GenBank/DDBJ databases">
        <authorList>
            <consortium name="Pathogen Informatics"/>
        </authorList>
    </citation>
    <scope>NUCLEOTIDE SEQUENCE [LARGE SCALE GENOMIC DNA]</scope>
</reference>
<dbReference type="InterPro" id="IPR012981">
    <property type="entry name" value="PIH1_N"/>
</dbReference>
<evidence type="ECO:0000313" key="5">
    <source>
        <dbReference type="Proteomes" id="UP000270924"/>
    </source>
</evidence>
<keyword evidence="5" id="KW-1185">Reference proteome</keyword>
<evidence type="ECO:0000256" key="2">
    <source>
        <dbReference type="ARBA" id="ARBA00046233"/>
    </source>
</evidence>
<dbReference type="InterPro" id="IPR050734">
    <property type="entry name" value="PIH1/Kintoun_subfamily"/>
</dbReference>
<reference evidence="6" key="1">
    <citation type="submission" date="2016-11" db="UniProtKB">
        <authorList>
            <consortium name="WormBaseParasite"/>
        </authorList>
    </citation>
    <scope>IDENTIFICATION</scope>
    <source>
        <strain evidence="6">pt0022</strain>
    </source>
</reference>
<evidence type="ECO:0000259" key="3">
    <source>
        <dbReference type="Pfam" id="PF08190"/>
    </source>
</evidence>
<dbReference type="GO" id="GO:1990904">
    <property type="term" value="C:ribonucleoprotein complex"/>
    <property type="evidence" value="ECO:0007669"/>
    <property type="project" value="TreeGrafter"/>
</dbReference>
<comment type="function">
    <text evidence="2">Involved in the assembly of C/D box small nucleolar ribonucleoprotein (snoRNP) particles. Recruits the SWI/SNF complex to the core promoter of rRNA genes and enhances pre-rRNA transcription. Mediates interaction of TELO2 with the R2TP complex which is necessary for the stability of MTOR and SMG1. Positively regulates the assembly and activity of the mTORC1 complex.</text>
</comment>
<accession>A0A183XJP3</accession>
<dbReference type="OMA" id="KLKNRKC"/>
<dbReference type="STRING" id="6293.A0A183XJP3"/>
<gene>
    <name evidence="4" type="ORF">WBA_LOCUS1563</name>
</gene>
<dbReference type="Proteomes" id="UP000270924">
    <property type="component" value="Unassembled WGS sequence"/>
</dbReference>
<dbReference type="GO" id="GO:0097255">
    <property type="term" value="C:R2TP complex"/>
    <property type="evidence" value="ECO:0007669"/>
    <property type="project" value="TreeGrafter"/>
</dbReference>
<dbReference type="Pfam" id="PF08190">
    <property type="entry name" value="PIH1"/>
    <property type="match status" value="1"/>
</dbReference>
<dbReference type="FunCoup" id="A0A183XJP3">
    <property type="interactions" value="717"/>
</dbReference>
<comment type="similarity">
    <text evidence="1">Belongs to the PIH1 family.</text>
</comment>
<dbReference type="PANTHER" id="PTHR22997">
    <property type="entry name" value="PIH1 DOMAIN-CONTAINING PROTEIN 1"/>
    <property type="match status" value="1"/>
</dbReference>
<sequence>MIVGNELTDAIANISEDDVWIVHPIPGYVVKFKEVRFYFSCLVHVDSNCRTLLMKEKCKLFLNICHCAQLPPPEDLSEDEVAKLLDSSDPSRYRIPLCVGDVEVVLDRKGEDSVKIDVIVNSTFYLVQLEKSEFFRQLLLLVVSEAVEKKHDITIDVKGAIKLKNRKCMGDLSTQRIRKKPREAFIREVDSVKQSEGPIHEQYCLPKNCLLILRNGKQLEVNLKLASVVPSIKNTDRLNVRMNDDHLLIILDRKQTILDIYFPVKVDYKGVEAKLLLDEGILRILAPVVW</sequence>